<evidence type="ECO:0000259" key="9">
    <source>
        <dbReference type="Pfam" id="PF01769"/>
    </source>
</evidence>
<feature type="transmembrane region" description="Helical" evidence="8">
    <location>
        <begin position="230"/>
        <end position="249"/>
    </location>
</feature>
<dbReference type="PANTHER" id="PTHR41394">
    <property type="entry name" value="MAGNESIUM TRANSPORTER MGTE"/>
    <property type="match status" value="1"/>
</dbReference>
<name>A0AAW1PQ58_9CHLO</name>
<dbReference type="EMBL" id="JALJOR010000010">
    <property type="protein sequence ID" value="KAK9810218.1"/>
    <property type="molecule type" value="Genomic_DNA"/>
</dbReference>
<evidence type="ECO:0000256" key="7">
    <source>
        <dbReference type="ARBA" id="ARBA00023136"/>
    </source>
</evidence>
<sequence>MPARLEAPERLRAVPVKRRDPAVAVSPEKVTFAKDDSPYDSYDPERAARLCDSGLPDMDVCDFIQTPPVEADALSEAWSRGRWLLGLLVLQSTSSMVLVRYEQLLKDHLVVTLFLTMLVGAGGNAGNQSAIKVIRGLATGTIQTTNASIRRTLSQQALIALLLGTGLSVGGFVRVYVTNGSIANSVAISTSLFLIVMTSVLTGTALPFALARMGIDPANAGTSIQVLMDILGVAITCVTCDLILSQFAASLPT</sequence>
<dbReference type="GO" id="GO:0016020">
    <property type="term" value="C:membrane"/>
    <property type="evidence" value="ECO:0007669"/>
    <property type="project" value="UniProtKB-SubCell"/>
</dbReference>
<reference evidence="10 11" key="1">
    <citation type="journal article" date="2024" name="Nat. Commun.">
        <title>Phylogenomics reveals the evolutionary origins of lichenization in chlorophyte algae.</title>
        <authorList>
            <person name="Puginier C."/>
            <person name="Libourel C."/>
            <person name="Otte J."/>
            <person name="Skaloud P."/>
            <person name="Haon M."/>
            <person name="Grisel S."/>
            <person name="Petersen M."/>
            <person name="Berrin J.G."/>
            <person name="Delaux P.M."/>
            <person name="Dal Grande F."/>
            <person name="Keller J."/>
        </authorList>
    </citation>
    <scope>NUCLEOTIDE SEQUENCE [LARGE SCALE GENOMIC DNA]</scope>
    <source>
        <strain evidence="10 11">SAG 2043</strain>
    </source>
</reference>
<proteinExistence type="inferred from homology"/>
<dbReference type="GO" id="GO:0008324">
    <property type="term" value="F:monoatomic cation transmembrane transporter activity"/>
    <property type="evidence" value="ECO:0007669"/>
    <property type="project" value="InterPro"/>
</dbReference>
<evidence type="ECO:0000256" key="5">
    <source>
        <dbReference type="ARBA" id="ARBA00022842"/>
    </source>
</evidence>
<evidence type="ECO:0000256" key="6">
    <source>
        <dbReference type="ARBA" id="ARBA00022989"/>
    </source>
</evidence>
<accession>A0AAW1PQ58</accession>
<feature type="transmembrane region" description="Helical" evidence="8">
    <location>
        <begin position="157"/>
        <end position="176"/>
    </location>
</feature>
<evidence type="ECO:0000256" key="4">
    <source>
        <dbReference type="ARBA" id="ARBA00022692"/>
    </source>
</evidence>
<keyword evidence="3" id="KW-0813">Transport</keyword>
<organism evidence="10 11">
    <name type="scientific">[Myrmecia] bisecta</name>
    <dbReference type="NCBI Taxonomy" id="41462"/>
    <lineage>
        <taxon>Eukaryota</taxon>
        <taxon>Viridiplantae</taxon>
        <taxon>Chlorophyta</taxon>
        <taxon>core chlorophytes</taxon>
        <taxon>Trebouxiophyceae</taxon>
        <taxon>Trebouxiales</taxon>
        <taxon>Trebouxiaceae</taxon>
        <taxon>Myrmecia</taxon>
    </lineage>
</organism>
<dbReference type="InterPro" id="IPR006667">
    <property type="entry name" value="SLC41_membr_dom"/>
</dbReference>
<evidence type="ECO:0000256" key="2">
    <source>
        <dbReference type="ARBA" id="ARBA00009749"/>
    </source>
</evidence>
<comment type="subcellular location">
    <subcellularLocation>
        <location evidence="1">Membrane</location>
        <topology evidence="1">Multi-pass membrane protein</topology>
    </subcellularLocation>
</comment>
<keyword evidence="7 8" id="KW-0472">Membrane</keyword>
<evidence type="ECO:0000313" key="11">
    <source>
        <dbReference type="Proteomes" id="UP001489004"/>
    </source>
</evidence>
<dbReference type="Pfam" id="PF01769">
    <property type="entry name" value="MgtE"/>
    <property type="match status" value="1"/>
</dbReference>
<protein>
    <recommendedName>
        <fullName evidence="9">SLC41A/MgtE integral membrane domain-containing protein</fullName>
    </recommendedName>
</protein>
<dbReference type="Proteomes" id="UP001489004">
    <property type="component" value="Unassembled WGS sequence"/>
</dbReference>
<feature type="domain" description="SLC41A/MgtE integral membrane" evidence="9">
    <location>
        <begin position="116"/>
        <end position="237"/>
    </location>
</feature>
<dbReference type="Gene3D" id="1.10.357.20">
    <property type="entry name" value="SLC41 divalent cation transporters, integral membrane domain"/>
    <property type="match status" value="1"/>
</dbReference>
<evidence type="ECO:0000256" key="1">
    <source>
        <dbReference type="ARBA" id="ARBA00004141"/>
    </source>
</evidence>
<dbReference type="InterPro" id="IPR036739">
    <property type="entry name" value="SLC41_membr_dom_sf"/>
</dbReference>
<dbReference type="PANTHER" id="PTHR41394:SF5">
    <property type="entry name" value="SLC41A_MGTE INTEGRAL MEMBRANE DOMAIN-CONTAINING PROTEIN"/>
    <property type="match status" value="1"/>
</dbReference>
<dbReference type="SUPFAM" id="SSF161093">
    <property type="entry name" value="MgtE membrane domain-like"/>
    <property type="match status" value="1"/>
</dbReference>
<evidence type="ECO:0000256" key="8">
    <source>
        <dbReference type="SAM" id="Phobius"/>
    </source>
</evidence>
<comment type="similarity">
    <text evidence="2">Belongs to the SLC41A transporter family.</text>
</comment>
<gene>
    <name evidence="10" type="ORF">WJX72_006883</name>
</gene>
<keyword evidence="4 8" id="KW-0812">Transmembrane</keyword>
<feature type="transmembrane region" description="Helical" evidence="8">
    <location>
        <begin position="182"/>
        <end position="210"/>
    </location>
</feature>
<dbReference type="AlphaFoldDB" id="A0AAW1PQ58"/>
<keyword evidence="11" id="KW-1185">Reference proteome</keyword>
<keyword evidence="5" id="KW-0460">Magnesium</keyword>
<comment type="caution">
    <text evidence="10">The sequence shown here is derived from an EMBL/GenBank/DDBJ whole genome shotgun (WGS) entry which is preliminary data.</text>
</comment>
<keyword evidence="6 8" id="KW-1133">Transmembrane helix</keyword>
<evidence type="ECO:0000256" key="3">
    <source>
        <dbReference type="ARBA" id="ARBA00022448"/>
    </source>
</evidence>
<evidence type="ECO:0000313" key="10">
    <source>
        <dbReference type="EMBL" id="KAK9810218.1"/>
    </source>
</evidence>